<reference evidence="2" key="1">
    <citation type="submission" date="2020-03" db="EMBL/GenBank/DDBJ databases">
        <title>The deep terrestrial virosphere.</title>
        <authorList>
            <person name="Holmfeldt K."/>
            <person name="Nilsson E."/>
            <person name="Simone D."/>
            <person name="Lopez-Fernandez M."/>
            <person name="Wu X."/>
            <person name="de Brujin I."/>
            <person name="Lundin D."/>
            <person name="Andersson A."/>
            <person name="Bertilsson S."/>
            <person name="Dopson M."/>
        </authorList>
    </citation>
    <scope>NUCLEOTIDE SEQUENCE</scope>
    <source>
        <strain evidence="3">MM171A00328</strain>
        <strain evidence="2">MM171B00216</strain>
    </source>
</reference>
<dbReference type="EMBL" id="MT143698">
    <property type="protein sequence ID" value="QJB00653.1"/>
    <property type="molecule type" value="Genomic_DNA"/>
</dbReference>
<sequence>MPSRNVIAFHVAKERGELIERLKARAAKERRSVSWLICEAVENYLTHEEIAGAMRNDPDTANH</sequence>
<evidence type="ECO:0000259" key="1">
    <source>
        <dbReference type="Pfam" id="PF01402"/>
    </source>
</evidence>
<gene>
    <name evidence="3" type="ORF">MM171A00328_0018</name>
    <name evidence="2" type="ORF">MM171B00216_0046</name>
</gene>
<dbReference type="GO" id="GO:0006355">
    <property type="term" value="P:regulation of DNA-templated transcription"/>
    <property type="evidence" value="ECO:0007669"/>
    <property type="project" value="InterPro"/>
</dbReference>
<dbReference type="EMBL" id="MT143888">
    <property type="protein sequence ID" value="QJA43546.1"/>
    <property type="molecule type" value="Genomic_DNA"/>
</dbReference>
<proteinExistence type="predicted"/>
<dbReference type="InterPro" id="IPR002145">
    <property type="entry name" value="CopG"/>
</dbReference>
<feature type="domain" description="Ribbon-helix-helix protein CopG" evidence="1">
    <location>
        <begin position="17"/>
        <end position="46"/>
    </location>
</feature>
<accession>A0A6H1Z6P4</accession>
<evidence type="ECO:0000313" key="2">
    <source>
        <dbReference type="EMBL" id="QJA43546.1"/>
    </source>
</evidence>
<evidence type="ECO:0000313" key="3">
    <source>
        <dbReference type="EMBL" id="QJB00653.1"/>
    </source>
</evidence>
<dbReference type="InterPro" id="IPR013321">
    <property type="entry name" value="Arc_rbn_hlx_hlx"/>
</dbReference>
<dbReference type="Pfam" id="PF01402">
    <property type="entry name" value="RHH_1"/>
    <property type="match status" value="1"/>
</dbReference>
<dbReference type="Gene3D" id="1.10.1220.10">
    <property type="entry name" value="Met repressor-like"/>
    <property type="match status" value="1"/>
</dbReference>
<protein>
    <submittedName>
        <fullName evidence="2">Putative ribbon-helix-helix protein repressor</fullName>
    </submittedName>
</protein>
<dbReference type="SUPFAM" id="SSF47598">
    <property type="entry name" value="Ribbon-helix-helix"/>
    <property type="match status" value="1"/>
</dbReference>
<organism evidence="2">
    <name type="scientific">viral metagenome</name>
    <dbReference type="NCBI Taxonomy" id="1070528"/>
    <lineage>
        <taxon>unclassified sequences</taxon>
        <taxon>metagenomes</taxon>
        <taxon>organismal metagenomes</taxon>
    </lineage>
</organism>
<name>A0A6H1Z6P4_9ZZZZ</name>
<dbReference type="AlphaFoldDB" id="A0A6H1Z6P4"/>
<dbReference type="InterPro" id="IPR010985">
    <property type="entry name" value="Ribbon_hlx_hlx"/>
</dbReference>